<feature type="domain" description="Glutathionylspermidine synthase pre-ATP-grasp-like" evidence="6">
    <location>
        <begin position="20"/>
        <end position="412"/>
    </location>
</feature>
<evidence type="ECO:0000256" key="5">
    <source>
        <dbReference type="ARBA" id="ARBA00022842"/>
    </source>
</evidence>
<gene>
    <name evidence="7" type="ORF">ABW01_13205</name>
</gene>
<dbReference type="AlphaFoldDB" id="A0A0J1HXC6"/>
<dbReference type="GO" id="GO:0005524">
    <property type="term" value="F:ATP binding"/>
    <property type="evidence" value="ECO:0007669"/>
    <property type="project" value="UniProtKB-KW"/>
</dbReference>
<keyword evidence="2" id="KW-0479">Metal-binding</keyword>
<dbReference type="SUPFAM" id="SSF52440">
    <property type="entry name" value="PreATP-grasp domain"/>
    <property type="match status" value="1"/>
</dbReference>
<dbReference type="InterPro" id="IPR016185">
    <property type="entry name" value="PreATP-grasp_dom_sf"/>
</dbReference>
<dbReference type="Pfam" id="PF03738">
    <property type="entry name" value="GSP_synth"/>
    <property type="match status" value="1"/>
</dbReference>
<dbReference type="Gene3D" id="3.30.1490.330">
    <property type="match status" value="1"/>
</dbReference>
<protein>
    <submittedName>
        <fullName evidence="7">Glutathionylspermidine synthase</fullName>
    </submittedName>
</protein>
<keyword evidence="1" id="KW-0436">Ligase</keyword>
<dbReference type="InterPro" id="IPR005494">
    <property type="entry name" value="GSPS_pre-ATP-grasp-like_dom"/>
</dbReference>
<dbReference type="GO" id="GO:0016874">
    <property type="term" value="F:ligase activity"/>
    <property type="evidence" value="ECO:0007669"/>
    <property type="project" value="UniProtKB-KW"/>
</dbReference>
<evidence type="ECO:0000313" key="8">
    <source>
        <dbReference type="Proteomes" id="UP000035904"/>
    </source>
</evidence>
<sequence>MLNEKQQIDYMKLWFDLSEKAAVDGFTWPSLLENNEWNQYMAIGMYKMKKEQYDEIMQATKLVSIIFERIYQYIIEEKSAFLKLKFPIEAWEVVRTNYNGMFSYFTRFDFIVNNNQIKVIEINADTPTGYLEPSVANKTLCSFHNTNHPNRIEEKLAKAWETIIKEYNIQANEVIHFTSYDWHEEDYQTVQFIRRYCKQPNEYIGVQDIIVADDGIYTPEGTRIDYLYRLYPLEYLLEDKDAYGKKIGLQFLDHIAQGRVKIINPPSAFLLQNKAVLALIWELHEKNIWFTEQEQEIIAKYFLPTYLSKEEMEKKYKEYVIKPRFGREGAAVSIVKNGNEVESDKTDYYVQQDKVYQMYFEMPDCTIDTWDGNYNGKLLVGSHLIGNEPAGLFLRIGERITGNLSMFMGVTIN</sequence>
<keyword evidence="5" id="KW-0460">Magnesium</keyword>
<evidence type="ECO:0000313" key="7">
    <source>
        <dbReference type="EMBL" id="KLV18334.1"/>
    </source>
</evidence>
<evidence type="ECO:0000256" key="2">
    <source>
        <dbReference type="ARBA" id="ARBA00022723"/>
    </source>
</evidence>
<dbReference type="RefSeq" id="WP_047956649.1">
    <property type="nucleotide sequence ID" value="NZ_LDPG01000007.1"/>
</dbReference>
<dbReference type="EMBL" id="LDPG01000007">
    <property type="protein sequence ID" value="KLV18334.1"/>
    <property type="molecule type" value="Genomic_DNA"/>
</dbReference>
<proteinExistence type="predicted"/>
<dbReference type="PATRIC" id="fig|1392.242.peg.5667"/>
<comment type="caution">
    <text evidence="7">The sequence shown here is derived from an EMBL/GenBank/DDBJ whole genome shotgun (WGS) entry which is preliminary data.</text>
</comment>
<organism evidence="7 8">
    <name type="scientific">Bacillus anthracis</name>
    <name type="common">anthrax bacterium</name>
    <dbReference type="NCBI Taxonomy" id="1392"/>
    <lineage>
        <taxon>Bacteria</taxon>
        <taxon>Bacillati</taxon>
        <taxon>Bacillota</taxon>
        <taxon>Bacilli</taxon>
        <taxon>Bacillales</taxon>
        <taxon>Bacillaceae</taxon>
        <taxon>Bacillus</taxon>
        <taxon>Bacillus cereus group</taxon>
    </lineage>
</organism>
<dbReference type="SUPFAM" id="SSF56059">
    <property type="entry name" value="Glutathione synthetase ATP-binding domain-like"/>
    <property type="match status" value="1"/>
</dbReference>
<evidence type="ECO:0000256" key="1">
    <source>
        <dbReference type="ARBA" id="ARBA00022598"/>
    </source>
</evidence>
<evidence type="ECO:0000259" key="6">
    <source>
        <dbReference type="Pfam" id="PF03738"/>
    </source>
</evidence>
<keyword evidence="3" id="KW-0547">Nucleotide-binding</keyword>
<keyword evidence="4" id="KW-0067">ATP-binding</keyword>
<reference evidence="7 8" key="1">
    <citation type="submission" date="2015-05" db="EMBL/GenBank/DDBJ databases">
        <title>Whole genome sequence and identification of bacterial endophytes from Costus igneus.</title>
        <authorList>
            <person name="Lee Y.P."/>
            <person name="Gan H.M."/>
            <person name="Eng W."/>
            <person name="Wheatley M.S."/>
            <person name="Caraballo A."/>
            <person name="Polter S."/>
            <person name="Savka M.A."/>
            <person name="Hudson A.O."/>
        </authorList>
    </citation>
    <scope>NUCLEOTIDE SEQUENCE [LARGE SCALE GENOMIC DNA]</scope>
    <source>
        <strain evidence="7 8">RIT375</strain>
    </source>
</reference>
<evidence type="ECO:0000256" key="4">
    <source>
        <dbReference type="ARBA" id="ARBA00022840"/>
    </source>
</evidence>
<evidence type="ECO:0000256" key="3">
    <source>
        <dbReference type="ARBA" id="ARBA00022741"/>
    </source>
</evidence>
<dbReference type="Proteomes" id="UP000035904">
    <property type="component" value="Unassembled WGS sequence"/>
</dbReference>
<name>A0A0J1HXC6_BACAN</name>
<accession>A0A0J1HXC6</accession>
<dbReference type="GO" id="GO:0046872">
    <property type="term" value="F:metal ion binding"/>
    <property type="evidence" value="ECO:0007669"/>
    <property type="project" value="UniProtKB-KW"/>
</dbReference>